<protein>
    <submittedName>
        <fullName evidence="1">Uncharacterized protein</fullName>
    </submittedName>
</protein>
<dbReference type="AlphaFoldDB" id="A0A2N9XW03"/>
<evidence type="ECO:0000313" key="2">
    <source>
        <dbReference type="Proteomes" id="UP000231484"/>
    </source>
</evidence>
<organism evidence="1 2">
    <name type="scientific">Snodgrassella alvi</name>
    <dbReference type="NCBI Taxonomy" id="1196083"/>
    <lineage>
        <taxon>Bacteria</taxon>
        <taxon>Pseudomonadati</taxon>
        <taxon>Pseudomonadota</taxon>
        <taxon>Betaproteobacteria</taxon>
        <taxon>Neisseriales</taxon>
        <taxon>Neisseriaceae</taxon>
        <taxon>Snodgrassella</taxon>
    </lineage>
</organism>
<sequence length="110" mass="12684">MKYITVPVNTSAMKRLDYDDCVDGDLIELTLNEYNYADLLKSNVINQLNTELGINIDDYEDEKIINIDKLIIAKNIIENSIISNKSEVLIQLLIQVDNAIKYKTGLFFYF</sequence>
<comment type="caution">
    <text evidence="1">The sequence shown here is derived from an EMBL/GenBank/DDBJ whole genome shotgun (WGS) entry which is preliminary data.</text>
</comment>
<dbReference type="Proteomes" id="UP000231484">
    <property type="component" value="Unassembled WGS sequence"/>
</dbReference>
<proteinExistence type="predicted"/>
<accession>A0A2N9XW03</accession>
<name>A0A2N9XW03_9NEIS</name>
<evidence type="ECO:0000313" key="1">
    <source>
        <dbReference type="EMBL" id="PIT53849.1"/>
    </source>
</evidence>
<gene>
    <name evidence="1" type="ORF">BHC48_00960</name>
</gene>
<dbReference type="EMBL" id="MEIQ01000005">
    <property type="protein sequence ID" value="PIT53849.1"/>
    <property type="molecule type" value="Genomic_DNA"/>
</dbReference>
<reference evidence="1 2" key="1">
    <citation type="journal article" date="2017" name="MBio">
        <title>Type VI secretion-mediated competition in the bee gut microbiome.</title>
        <authorList>
            <person name="Steele M.I."/>
            <person name="Kwong W.K."/>
            <person name="Powell J.E."/>
            <person name="Whiteley M."/>
            <person name="Moran N.A."/>
        </authorList>
    </citation>
    <scope>NUCLEOTIDE SEQUENCE [LARGE SCALE GENOMIC DNA]</scope>
    <source>
        <strain evidence="1 2">Occ4-2</strain>
    </source>
</reference>